<protein>
    <submittedName>
        <fullName evidence="2">Uncharacterized protein</fullName>
    </submittedName>
</protein>
<feature type="transmembrane region" description="Helical" evidence="1">
    <location>
        <begin position="46"/>
        <end position="68"/>
    </location>
</feature>
<dbReference type="Proteomes" id="UP001223420">
    <property type="component" value="Unassembled WGS sequence"/>
</dbReference>
<feature type="transmembrane region" description="Helical" evidence="1">
    <location>
        <begin position="7"/>
        <end position="40"/>
    </location>
</feature>
<reference evidence="2" key="1">
    <citation type="submission" date="2023-07" db="EMBL/GenBank/DDBJ databases">
        <title>Genomic Encyclopedia of Type Strains, Phase IV (KMG-IV): sequencing the most valuable type-strain genomes for metagenomic binning, comparative biology and taxonomic classification.</title>
        <authorList>
            <person name="Goeker M."/>
        </authorList>
    </citation>
    <scope>NUCLEOTIDE SEQUENCE</scope>
    <source>
        <strain evidence="2">DSM 19569</strain>
    </source>
</reference>
<sequence length="84" mass="8880">MLLAAVLFVVGVLIGWSYTMLVMIATSILIMVGALILFAFGPGLDLLHVLIVLGYLTAHQAGYLLGAYCSGLYADKRNGPSPLP</sequence>
<evidence type="ECO:0000313" key="3">
    <source>
        <dbReference type="EMBL" id="MER2287798.1"/>
    </source>
</evidence>
<gene>
    <name evidence="3" type="ORF">ABS770_05955</name>
    <name evidence="2" type="ORF">QO001_000898</name>
</gene>
<accession>A0AAJ1WUW0</accession>
<keyword evidence="1" id="KW-0812">Transmembrane</keyword>
<proteinExistence type="predicted"/>
<keyword evidence="1" id="KW-0472">Membrane</keyword>
<dbReference type="EMBL" id="JBELQD010000003">
    <property type="protein sequence ID" value="MER2287798.1"/>
    <property type="molecule type" value="Genomic_DNA"/>
</dbReference>
<comment type="caution">
    <text evidence="2">The sequence shown here is derived from an EMBL/GenBank/DDBJ whole genome shotgun (WGS) entry which is preliminary data.</text>
</comment>
<dbReference type="AlphaFoldDB" id="A0AAJ1WUW0"/>
<keyword evidence="1" id="KW-1133">Transmembrane helix</keyword>
<dbReference type="EMBL" id="JAUSWL010000001">
    <property type="protein sequence ID" value="MDQ0541990.1"/>
    <property type="molecule type" value="Genomic_DNA"/>
</dbReference>
<reference evidence="3" key="2">
    <citation type="submission" date="2024-06" db="EMBL/GenBank/DDBJ databases">
        <authorList>
            <person name="Campbell A.G."/>
        </authorList>
    </citation>
    <scope>NUCLEOTIDE SEQUENCE</scope>
    <source>
        <strain evidence="3">EM17</strain>
    </source>
</reference>
<name>A0AAJ1WUW0_9HYPH</name>
<evidence type="ECO:0000313" key="2">
    <source>
        <dbReference type="EMBL" id="MDQ0541990.1"/>
    </source>
</evidence>
<evidence type="ECO:0000313" key="4">
    <source>
        <dbReference type="Proteomes" id="UP001223420"/>
    </source>
</evidence>
<evidence type="ECO:0000256" key="1">
    <source>
        <dbReference type="SAM" id="Phobius"/>
    </source>
</evidence>
<dbReference type="RefSeq" id="WP_007564837.1">
    <property type="nucleotide sequence ID" value="NZ_CP033231.1"/>
</dbReference>
<keyword evidence="5" id="KW-1185">Reference proteome</keyword>
<dbReference type="GeneID" id="90833056"/>
<dbReference type="Proteomes" id="UP001432995">
    <property type="component" value="Unassembled WGS sequence"/>
</dbReference>
<organism evidence="2 4">
    <name type="scientific">Methylobacterium brachiatum</name>
    <dbReference type="NCBI Taxonomy" id="269660"/>
    <lineage>
        <taxon>Bacteria</taxon>
        <taxon>Pseudomonadati</taxon>
        <taxon>Pseudomonadota</taxon>
        <taxon>Alphaproteobacteria</taxon>
        <taxon>Hyphomicrobiales</taxon>
        <taxon>Methylobacteriaceae</taxon>
        <taxon>Methylobacterium</taxon>
    </lineage>
</organism>
<evidence type="ECO:0000313" key="5">
    <source>
        <dbReference type="Proteomes" id="UP001432995"/>
    </source>
</evidence>